<evidence type="ECO:0000256" key="1">
    <source>
        <dbReference type="ARBA" id="ARBA00023015"/>
    </source>
</evidence>
<dbReference type="SUPFAM" id="SSF46689">
    <property type="entry name" value="Homeodomain-like"/>
    <property type="match status" value="2"/>
</dbReference>
<dbReference type="InterPro" id="IPR003313">
    <property type="entry name" value="AraC-bd"/>
</dbReference>
<keyword evidence="3" id="KW-0804">Transcription</keyword>
<evidence type="ECO:0000256" key="2">
    <source>
        <dbReference type="ARBA" id="ARBA00023125"/>
    </source>
</evidence>
<keyword evidence="6" id="KW-1185">Reference proteome</keyword>
<dbReference type="InterPro" id="IPR009057">
    <property type="entry name" value="Homeodomain-like_sf"/>
</dbReference>
<keyword evidence="2" id="KW-0238">DNA-binding</keyword>
<proteinExistence type="predicted"/>
<feature type="domain" description="HTH araC/xylS-type" evidence="4">
    <location>
        <begin position="176"/>
        <end position="274"/>
    </location>
</feature>
<evidence type="ECO:0000313" key="5">
    <source>
        <dbReference type="EMBL" id="MFC4662959.1"/>
    </source>
</evidence>
<dbReference type="Proteomes" id="UP001595988">
    <property type="component" value="Unassembled WGS sequence"/>
</dbReference>
<dbReference type="PANTHER" id="PTHR43280:SF28">
    <property type="entry name" value="HTH-TYPE TRANSCRIPTIONAL ACTIVATOR RHAS"/>
    <property type="match status" value="1"/>
</dbReference>
<dbReference type="CDD" id="cd02208">
    <property type="entry name" value="cupin_RmlC-like"/>
    <property type="match status" value="1"/>
</dbReference>
<accession>A0ABV9JYY5</accession>
<reference evidence="6" key="1">
    <citation type="journal article" date="2019" name="Int. J. Syst. Evol. Microbiol.">
        <title>The Global Catalogue of Microorganisms (GCM) 10K type strain sequencing project: providing services to taxonomists for standard genome sequencing and annotation.</title>
        <authorList>
            <consortium name="The Broad Institute Genomics Platform"/>
            <consortium name="The Broad Institute Genome Sequencing Center for Infectious Disease"/>
            <person name="Wu L."/>
            <person name="Ma J."/>
        </authorList>
    </citation>
    <scope>NUCLEOTIDE SEQUENCE [LARGE SCALE GENOMIC DNA]</scope>
    <source>
        <strain evidence="6">CCUG 37257</strain>
    </source>
</reference>
<dbReference type="InterPro" id="IPR018060">
    <property type="entry name" value="HTH_AraC"/>
</dbReference>
<evidence type="ECO:0000313" key="6">
    <source>
        <dbReference type="Proteomes" id="UP001595988"/>
    </source>
</evidence>
<dbReference type="EMBL" id="JBHSFT010000018">
    <property type="protein sequence ID" value="MFC4662959.1"/>
    <property type="molecule type" value="Genomic_DNA"/>
</dbReference>
<dbReference type="Pfam" id="PF12833">
    <property type="entry name" value="HTH_18"/>
    <property type="match status" value="1"/>
</dbReference>
<dbReference type="Pfam" id="PF02311">
    <property type="entry name" value="AraC_binding"/>
    <property type="match status" value="1"/>
</dbReference>
<evidence type="ECO:0000256" key="3">
    <source>
        <dbReference type="ARBA" id="ARBA00023163"/>
    </source>
</evidence>
<gene>
    <name evidence="5" type="ORF">ACFO3P_12300</name>
</gene>
<dbReference type="InterPro" id="IPR011051">
    <property type="entry name" value="RmlC_Cupin_sf"/>
</dbReference>
<evidence type="ECO:0000259" key="4">
    <source>
        <dbReference type="PROSITE" id="PS01124"/>
    </source>
</evidence>
<dbReference type="Gene3D" id="2.60.120.10">
    <property type="entry name" value="Jelly Rolls"/>
    <property type="match status" value="1"/>
</dbReference>
<keyword evidence="1" id="KW-0805">Transcription regulation</keyword>
<dbReference type="PANTHER" id="PTHR43280">
    <property type="entry name" value="ARAC-FAMILY TRANSCRIPTIONAL REGULATOR"/>
    <property type="match status" value="1"/>
</dbReference>
<dbReference type="Gene3D" id="1.10.10.60">
    <property type="entry name" value="Homeodomain-like"/>
    <property type="match status" value="2"/>
</dbReference>
<sequence length="289" mass="34572">MKENTFPEAVYYYFKEWQEYNMEIHKHKAIEIMYVIKGKCTIEINNTKVELRKQQYIFIYGNVPHRLIVEKKNPCRMLNVEFEWKENMKHFTSIHNLMHHDQSLKEMLTASEDYFILKDSGHIYGHLSSLVLELDLQNSDNRLQIDILFIQLLLSVAKSRKEQMQQIGQSNEWIIHQVLTYIHENYDYEIRTCDLANLVHLHPSYLHRIFKKMMKITINEYLTKVRMEKAKMLLTKTDIPVTEIANYVGINTSQYFSNLFKIYTTFTPSQYRKEGQNFIGEDNKLESHG</sequence>
<dbReference type="RefSeq" id="WP_256705553.1">
    <property type="nucleotide sequence ID" value="NZ_JBHSFT010000018.1"/>
</dbReference>
<dbReference type="SUPFAM" id="SSF51182">
    <property type="entry name" value="RmlC-like cupins"/>
    <property type="match status" value="1"/>
</dbReference>
<organism evidence="5 6">
    <name type="scientific">Oceanobacillus aidingensis</name>
    <dbReference type="NCBI Taxonomy" id="645964"/>
    <lineage>
        <taxon>Bacteria</taxon>
        <taxon>Bacillati</taxon>
        <taxon>Bacillota</taxon>
        <taxon>Bacilli</taxon>
        <taxon>Bacillales</taxon>
        <taxon>Bacillaceae</taxon>
        <taxon>Oceanobacillus</taxon>
    </lineage>
</organism>
<dbReference type="SMART" id="SM00342">
    <property type="entry name" value="HTH_ARAC"/>
    <property type="match status" value="1"/>
</dbReference>
<name>A0ABV9JYY5_9BACI</name>
<dbReference type="PROSITE" id="PS01124">
    <property type="entry name" value="HTH_ARAC_FAMILY_2"/>
    <property type="match status" value="1"/>
</dbReference>
<dbReference type="InterPro" id="IPR014710">
    <property type="entry name" value="RmlC-like_jellyroll"/>
</dbReference>
<comment type="caution">
    <text evidence="5">The sequence shown here is derived from an EMBL/GenBank/DDBJ whole genome shotgun (WGS) entry which is preliminary data.</text>
</comment>
<protein>
    <submittedName>
        <fullName evidence="5">Helix-turn-helix domain-containing protein</fullName>
    </submittedName>
</protein>